<keyword evidence="5 7" id="KW-1133">Transmembrane helix</keyword>
<comment type="subcellular location">
    <subcellularLocation>
        <location evidence="1">Membrane</location>
        <topology evidence="1">Multi-pass membrane protein</topology>
    </subcellularLocation>
</comment>
<feature type="transmembrane region" description="Helical" evidence="7">
    <location>
        <begin position="610"/>
        <end position="631"/>
    </location>
</feature>
<dbReference type="eggNOG" id="KOG0059">
    <property type="taxonomic scope" value="Eukaryota"/>
</dbReference>
<dbReference type="PANTHER" id="PTHR43038:SF3">
    <property type="entry name" value="ABC TRANSPORTER G FAMILY MEMBER 20 ISOFORM X1"/>
    <property type="match status" value="1"/>
</dbReference>
<dbReference type="SMART" id="SM00382">
    <property type="entry name" value="AAA"/>
    <property type="match status" value="2"/>
</dbReference>
<dbReference type="GO" id="GO:0016887">
    <property type="term" value="F:ATP hydrolysis activity"/>
    <property type="evidence" value="ECO:0007669"/>
    <property type="project" value="InterPro"/>
</dbReference>
<feature type="transmembrane region" description="Helical" evidence="7">
    <location>
        <begin position="576"/>
        <end position="604"/>
    </location>
</feature>
<evidence type="ECO:0000259" key="8">
    <source>
        <dbReference type="PROSITE" id="PS50893"/>
    </source>
</evidence>
<dbReference type="InterPro" id="IPR013525">
    <property type="entry name" value="ABC2_TM"/>
</dbReference>
<keyword evidence="6 7" id="KW-0472">Membrane</keyword>
<evidence type="ECO:0000256" key="5">
    <source>
        <dbReference type="ARBA" id="ARBA00022989"/>
    </source>
</evidence>
<evidence type="ECO:0000256" key="7">
    <source>
        <dbReference type="SAM" id="Phobius"/>
    </source>
</evidence>
<name>T1J7I6_STRMM</name>
<keyword evidence="11" id="KW-1185">Reference proteome</keyword>
<feature type="transmembrane region" description="Helical" evidence="7">
    <location>
        <begin position="360"/>
        <end position="384"/>
    </location>
</feature>
<feature type="transmembrane region" description="Helical" evidence="7">
    <location>
        <begin position="1272"/>
        <end position="1296"/>
    </location>
</feature>
<evidence type="ECO:0000259" key="9">
    <source>
        <dbReference type="PROSITE" id="PS51012"/>
    </source>
</evidence>
<dbReference type="Gene3D" id="3.40.50.300">
    <property type="entry name" value="P-loop containing nucleotide triphosphate hydrolases"/>
    <property type="match status" value="2"/>
</dbReference>
<feature type="transmembrane region" description="Helical" evidence="7">
    <location>
        <begin position="1360"/>
        <end position="1383"/>
    </location>
</feature>
<feature type="transmembrane region" description="Helical" evidence="7">
    <location>
        <begin position="1303"/>
        <end position="1323"/>
    </location>
</feature>
<dbReference type="GO" id="GO:0005524">
    <property type="term" value="F:ATP binding"/>
    <property type="evidence" value="ECO:0007669"/>
    <property type="project" value="UniProtKB-KW"/>
</dbReference>
<feature type="domain" description="ABC transmembrane type-2" evidence="9">
    <location>
        <begin position="1156"/>
        <end position="1386"/>
    </location>
</feature>
<dbReference type="Proteomes" id="UP000014500">
    <property type="component" value="Unassembled WGS sequence"/>
</dbReference>
<dbReference type="Gene3D" id="3.40.1710.10">
    <property type="entry name" value="abc type-2 transporter like domain"/>
    <property type="match status" value="2"/>
</dbReference>
<keyword evidence="2 7" id="KW-0812">Transmembrane</keyword>
<dbReference type="CDD" id="cd03230">
    <property type="entry name" value="ABC_DR_subfamily_A"/>
    <property type="match status" value="1"/>
</dbReference>
<proteinExistence type="predicted"/>
<accession>T1J7I6</accession>
<dbReference type="STRING" id="126957.T1J7I6"/>
<evidence type="ECO:0000313" key="11">
    <source>
        <dbReference type="Proteomes" id="UP000014500"/>
    </source>
</evidence>
<feature type="transmembrane region" description="Helical" evidence="7">
    <location>
        <begin position="643"/>
        <end position="661"/>
    </location>
</feature>
<reference evidence="11" key="1">
    <citation type="submission" date="2011-05" db="EMBL/GenBank/DDBJ databases">
        <authorList>
            <person name="Richards S.R."/>
            <person name="Qu J."/>
            <person name="Jiang H."/>
            <person name="Jhangiani S.N."/>
            <person name="Agravi P."/>
            <person name="Goodspeed R."/>
            <person name="Gross S."/>
            <person name="Mandapat C."/>
            <person name="Jackson L."/>
            <person name="Mathew T."/>
            <person name="Pu L."/>
            <person name="Thornton R."/>
            <person name="Saada N."/>
            <person name="Wilczek-Boney K.B."/>
            <person name="Lee S."/>
            <person name="Kovar C."/>
            <person name="Wu Y."/>
            <person name="Scherer S.E."/>
            <person name="Worley K.C."/>
            <person name="Muzny D.M."/>
            <person name="Gibbs R."/>
        </authorList>
    </citation>
    <scope>NUCLEOTIDE SEQUENCE</scope>
    <source>
        <strain evidence="11">Brora</strain>
    </source>
</reference>
<organism evidence="10 11">
    <name type="scientific">Strigamia maritima</name>
    <name type="common">European centipede</name>
    <name type="synonym">Geophilus maritimus</name>
    <dbReference type="NCBI Taxonomy" id="126957"/>
    <lineage>
        <taxon>Eukaryota</taxon>
        <taxon>Metazoa</taxon>
        <taxon>Ecdysozoa</taxon>
        <taxon>Arthropoda</taxon>
        <taxon>Myriapoda</taxon>
        <taxon>Chilopoda</taxon>
        <taxon>Pleurostigmophora</taxon>
        <taxon>Geophilomorpha</taxon>
        <taxon>Linotaeniidae</taxon>
        <taxon>Strigamia</taxon>
    </lineage>
</organism>
<dbReference type="PROSITE" id="PS51012">
    <property type="entry name" value="ABC_TM2"/>
    <property type="match status" value="2"/>
</dbReference>
<keyword evidence="3" id="KW-0547">Nucleotide-binding</keyword>
<protein>
    <recommendedName>
        <fullName evidence="12">ABC transporter domain-containing protein</fullName>
    </recommendedName>
</protein>
<dbReference type="Pfam" id="PF12698">
    <property type="entry name" value="ABC2_membrane_3"/>
    <property type="match status" value="2"/>
</dbReference>
<dbReference type="InterPro" id="IPR017871">
    <property type="entry name" value="ABC_transporter-like_CS"/>
</dbReference>
<keyword evidence="4" id="KW-0067">ATP-binding</keyword>
<feature type="transmembrane region" description="Helical" evidence="7">
    <location>
        <begin position="681"/>
        <end position="702"/>
    </location>
</feature>
<reference evidence="10" key="2">
    <citation type="submission" date="2015-02" db="UniProtKB">
        <authorList>
            <consortium name="EnsemblMetazoa"/>
        </authorList>
    </citation>
    <scope>IDENTIFICATION</scope>
</reference>
<dbReference type="PROSITE" id="PS00211">
    <property type="entry name" value="ABC_TRANSPORTER_1"/>
    <property type="match status" value="2"/>
</dbReference>
<dbReference type="GO" id="GO:0140359">
    <property type="term" value="F:ABC-type transporter activity"/>
    <property type="evidence" value="ECO:0007669"/>
    <property type="project" value="InterPro"/>
</dbReference>
<feature type="domain" description="ABC transmembrane type-2" evidence="9">
    <location>
        <begin position="498"/>
        <end position="720"/>
    </location>
</feature>
<dbReference type="EMBL" id="JH431932">
    <property type="status" value="NOT_ANNOTATED_CDS"/>
    <property type="molecule type" value="Genomic_DNA"/>
</dbReference>
<dbReference type="GO" id="GO:0016020">
    <property type="term" value="C:membrane"/>
    <property type="evidence" value="ECO:0007669"/>
    <property type="project" value="UniProtKB-SubCell"/>
</dbReference>
<dbReference type="HOGENOM" id="CLU_258725_0_0_1"/>
<sequence length="1387" mass="155658">MKPKKIVDSNEQCVRASAMSRQSEKVDSVFIKNKNAVEVENIEKSYGFDFQALCLRKSKTNVLKCINLTVAKGSIYGLLGPSGCGKTTLLRLLTGRLLPDSGAIRVFGSPVGSKESRIPGDGVGYMPQEIALYAEFTIKETLSYFGHVYDMSASNVKKRTEFLLDLLHLSNGLTVVKNLSGGQKRRVSFAVSLLQNAPLLILDEPTVGVDPLLRQRQGRRGIWNHLVKIVRENNVSVILTTHYIEEVRQADKVGMMRDGCILAEDAPNNLLSNYGSTNLEDVFLKLCYAADQLPQANGDLVNNFEMGIKDTRKLNSPLASKSNGKTHAAVKNSKLHITCISVNKTRAVITKNVMRLFRNLPILGFQFLVPAIQLIIFCLSVGHIPTDLEVGLVNNDSGIVKFGHLFIEEIDKKIIILKDYDNVETALKAVEKNEIWGLIYISDEFSSNLFLRFMQFTSASEDVLQGSKIRVWLDKINKHILYALHSEMLMASHNFAYSVLKQYNITPSVADLPISFESHENDSDLIDNYTMYMAPGVLIVICYYMAVSLTNMTFVLEKQDGLLERIYVAGVTNGELVLGFFISQSFVIVMQITCALLILFFVFNEPCTGSVFWVVVILLLQGICGMFQGLLVSAICDDEHTALFIQLAFLFPALNVTGIVWPVQGMQHFMRVVSCLMPQTFAVEAILAVLLRGWGIADMVVLRGVLISMLQLAQNYQTTTKKQMSKLFDKKTYGKFIALMSIRYQKLESVMDKINTDDAVQIQDISKSYGFGRNKTKILSGVNLTIKKGTIYGLLGPSGCGKTTLLKLITRMLRPDSGFINIFGHPVGSEECGIPGDRVGYMPQDTALYSLFTIKETMTYFGQIFNMREEDVHKKTIFLLDLLQLSNESALIKNLSGGQKRRVSFAVSLIQSAPLLILDEPTVGVDPLLRKSIWNHLLTLVQQNDVTVILTTHYINEVQEASMVGFMRDGNILAEGTPYNLLLKYESASLNDVFVKLCSMIDEEHSNNDYKNEINARCEFLIFQFILPSIQIAMFCLTLGHKPKDLPVGLVNYDTSYLEFGQVFLQSLDANTITLKTYDNTDVALAAVKKNEIWGLIYIPPNFSTNLITRVVQFTNSTDDVLQGSKIKIWIDKVDQQIVITLRVEFLTSTKKFINLLLESYGFNPSMADLPISFETHDLEYDEKSVLAYMTFMSPGIMILIAYFLSVGLTNLTFLLERKDGLFERVYVAGVTDVEIIVGFCVTKGFVMSVQIVFSLLLMIEVFNVPCYGPLFWVIILILLQGWNGIFHGLLVSALVDDEYLALFFQIAYFFPCFMLSGIVWPIEGIPKYLQFISYSLPQTYPVQAIRALLLRGWGIAEMVVWRGILVTSTWIILLIIAVIVTLKYRR</sequence>
<dbReference type="EnsemblMetazoa" id="SMAR009637-RA">
    <property type="protein sequence ID" value="SMAR009637-PA"/>
    <property type="gene ID" value="SMAR009637"/>
</dbReference>
<dbReference type="InterPro" id="IPR003439">
    <property type="entry name" value="ABC_transporter-like_ATP-bd"/>
</dbReference>
<dbReference type="SUPFAM" id="SSF52540">
    <property type="entry name" value="P-loop containing nucleoside triphosphate hydrolases"/>
    <property type="match status" value="2"/>
</dbReference>
<evidence type="ECO:0000256" key="4">
    <source>
        <dbReference type="ARBA" id="ARBA00022840"/>
    </source>
</evidence>
<evidence type="ECO:0000313" key="10">
    <source>
        <dbReference type="EnsemblMetazoa" id="SMAR009637-PA"/>
    </source>
</evidence>
<evidence type="ECO:0000256" key="1">
    <source>
        <dbReference type="ARBA" id="ARBA00004141"/>
    </source>
</evidence>
<feature type="transmembrane region" description="Helical" evidence="7">
    <location>
        <begin position="532"/>
        <end position="556"/>
    </location>
</feature>
<evidence type="ECO:0000256" key="2">
    <source>
        <dbReference type="ARBA" id="ARBA00022692"/>
    </source>
</evidence>
<evidence type="ECO:0008006" key="12">
    <source>
        <dbReference type="Google" id="ProtNLM"/>
    </source>
</evidence>
<dbReference type="InterPro" id="IPR027417">
    <property type="entry name" value="P-loop_NTPase"/>
</dbReference>
<feature type="domain" description="ABC transporter" evidence="8">
    <location>
        <begin position="760"/>
        <end position="994"/>
    </location>
</feature>
<feature type="transmembrane region" description="Helical" evidence="7">
    <location>
        <begin position="1197"/>
        <end position="1216"/>
    </location>
</feature>
<evidence type="ECO:0000256" key="3">
    <source>
        <dbReference type="ARBA" id="ARBA00022741"/>
    </source>
</evidence>
<feature type="domain" description="ABC transporter" evidence="8">
    <location>
        <begin position="37"/>
        <end position="283"/>
    </location>
</feature>
<evidence type="ECO:0000256" key="6">
    <source>
        <dbReference type="ARBA" id="ARBA00023136"/>
    </source>
</evidence>
<dbReference type="InterPro" id="IPR047817">
    <property type="entry name" value="ABC2_TM_bact-type"/>
</dbReference>
<dbReference type="InterPro" id="IPR003593">
    <property type="entry name" value="AAA+_ATPase"/>
</dbReference>
<dbReference type="PhylomeDB" id="T1J7I6"/>
<feature type="transmembrane region" description="Helical" evidence="7">
    <location>
        <begin position="1236"/>
        <end position="1260"/>
    </location>
</feature>
<dbReference type="PROSITE" id="PS50893">
    <property type="entry name" value="ABC_TRANSPORTER_2"/>
    <property type="match status" value="2"/>
</dbReference>
<dbReference type="PANTHER" id="PTHR43038">
    <property type="entry name" value="ATP-BINDING CASSETTE, SUB-FAMILY H, MEMBER 1"/>
    <property type="match status" value="1"/>
</dbReference>
<dbReference type="OMA" id="FESHEND"/>
<dbReference type="Pfam" id="PF00005">
    <property type="entry name" value="ABC_tran"/>
    <property type="match status" value="2"/>
</dbReference>